<feature type="region of interest" description="Disordered" evidence="1">
    <location>
        <begin position="167"/>
        <end position="200"/>
    </location>
</feature>
<evidence type="ECO:0000256" key="1">
    <source>
        <dbReference type="SAM" id="MobiDB-lite"/>
    </source>
</evidence>
<dbReference type="KEGG" id="ahat:ADCFC_12480"/>
<name>A0A6F8SKC9_9ACTN</name>
<reference evidence="5" key="1">
    <citation type="journal article" date="2020" name="Microbiol. Resour. Announc.">
        <title>Complete Genome Sequence of Adlercreutzia sp. Strain 8CFCBH1, a Potent Producer of Equol, Isolated from Healthy Japanese Feces.</title>
        <authorList>
            <person name="Ogata Y."/>
            <person name="Sakamoto M."/>
            <person name="Ohkuma M."/>
            <person name="Hattori M."/>
            <person name="Suda W."/>
        </authorList>
    </citation>
    <scope>NUCLEOTIDE SEQUENCE [LARGE SCALE GENOMIC DNA]</scope>
    <source>
        <strain evidence="5">8CFCBH1</strain>
    </source>
</reference>
<dbReference type="InterPro" id="IPR010994">
    <property type="entry name" value="RuvA_2-like"/>
</dbReference>
<gene>
    <name evidence="4" type="ORF">ADCFC_11270</name>
</gene>
<keyword evidence="2" id="KW-1133">Transmembrane helix</keyword>
<dbReference type="RefSeq" id="WP_173112932.1">
    <property type="nucleotide sequence ID" value="NZ_AP022829.1"/>
</dbReference>
<accession>A0A6F8SKC9</accession>
<protein>
    <recommendedName>
        <fullName evidence="3">Helix-hairpin-helix DNA-binding motif class 1 domain-containing protein</fullName>
    </recommendedName>
</protein>
<dbReference type="NCBIfam" id="TIGR00426">
    <property type="entry name" value="competence protein ComEA helix-hairpin-helix repeat region"/>
    <property type="match status" value="1"/>
</dbReference>
<dbReference type="SUPFAM" id="SSF47781">
    <property type="entry name" value="RuvA domain 2-like"/>
    <property type="match status" value="1"/>
</dbReference>
<dbReference type="GO" id="GO:0015627">
    <property type="term" value="C:type II protein secretion system complex"/>
    <property type="evidence" value="ECO:0007669"/>
    <property type="project" value="TreeGrafter"/>
</dbReference>
<evidence type="ECO:0000256" key="2">
    <source>
        <dbReference type="SAM" id="Phobius"/>
    </source>
</evidence>
<evidence type="ECO:0000259" key="3">
    <source>
        <dbReference type="SMART" id="SM00278"/>
    </source>
</evidence>
<feature type="region of interest" description="Disordered" evidence="1">
    <location>
        <begin position="54"/>
        <end position="97"/>
    </location>
</feature>
<dbReference type="GO" id="GO:0003677">
    <property type="term" value="F:DNA binding"/>
    <property type="evidence" value="ECO:0007669"/>
    <property type="project" value="InterPro"/>
</dbReference>
<evidence type="ECO:0000313" key="5">
    <source>
        <dbReference type="Proteomes" id="UP000501727"/>
    </source>
</evidence>
<dbReference type="PANTHER" id="PTHR21180:SF32">
    <property type="entry name" value="ENDONUCLEASE_EXONUCLEASE_PHOSPHATASE FAMILY DOMAIN-CONTAINING PROTEIN 1"/>
    <property type="match status" value="1"/>
</dbReference>
<dbReference type="PANTHER" id="PTHR21180">
    <property type="entry name" value="ENDONUCLEASE/EXONUCLEASE/PHOSPHATASE FAMILY DOMAIN-CONTAINING PROTEIN 1"/>
    <property type="match status" value="1"/>
</dbReference>
<reference evidence="5" key="2">
    <citation type="submission" date="2020-03" db="EMBL/GenBank/DDBJ databases">
        <title>Complete Genome Sequence of Adlercreutzia sp. strain 8CFCBH1 Producing Equol, Isolated from Healthy Japanese Feces.</title>
        <authorList>
            <person name="Ogata Y."/>
            <person name="Sakamoto M."/>
            <person name="Ohkuma M."/>
            <person name="Hattori M."/>
            <person name="Suda W."/>
        </authorList>
    </citation>
    <scope>NUCLEOTIDE SEQUENCE [LARGE SCALE GENOMIC DNA]</scope>
    <source>
        <strain evidence="5">8CFCBH1</strain>
    </source>
</reference>
<dbReference type="InterPro" id="IPR051675">
    <property type="entry name" value="Endo/Exo/Phosphatase_dom_1"/>
</dbReference>
<dbReference type="SMART" id="SM00278">
    <property type="entry name" value="HhH1"/>
    <property type="match status" value="2"/>
</dbReference>
<dbReference type="Gene3D" id="1.10.150.280">
    <property type="entry name" value="AF1531-like domain"/>
    <property type="match status" value="1"/>
</dbReference>
<feature type="domain" description="Helix-hairpin-helix DNA-binding motif class 1" evidence="3">
    <location>
        <begin position="208"/>
        <end position="227"/>
    </location>
</feature>
<dbReference type="EMBL" id="AP022829">
    <property type="protein sequence ID" value="BCA88629.1"/>
    <property type="molecule type" value="Genomic_DNA"/>
</dbReference>
<dbReference type="AlphaFoldDB" id="A0A6F8SKC9"/>
<dbReference type="Pfam" id="PF12836">
    <property type="entry name" value="HHH_3"/>
    <property type="match status" value="1"/>
</dbReference>
<dbReference type="GO" id="GO:0006281">
    <property type="term" value="P:DNA repair"/>
    <property type="evidence" value="ECO:0007669"/>
    <property type="project" value="InterPro"/>
</dbReference>
<evidence type="ECO:0000313" key="4">
    <source>
        <dbReference type="EMBL" id="BCA88629.1"/>
    </source>
</evidence>
<keyword evidence="2" id="KW-0812">Transmembrane</keyword>
<dbReference type="Pfam" id="PF10531">
    <property type="entry name" value="SLBB"/>
    <property type="match status" value="1"/>
</dbReference>
<feature type="compositionally biased region" description="Low complexity" evidence="1">
    <location>
        <begin position="182"/>
        <end position="199"/>
    </location>
</feature>
<dbReference type="Proteomes" id="UP000501727">
    <property type="component" value="Chromosome"/>
</dbReference>
<keyword evidence="5" id="KW-1185">Reference proteome</keyword>
<feature type="transmembrane region" description="Helical" evidence="2">
    <location>
        <begin position="23"/>
        <end position="43"/>
    </location>
</feature>
<dbReference type="InterPro" id="IPR003583">
    <property type="entry name" value="Hlx-hairpin-Hlx_DNA-bd_motif"/>
</dbReference>
<keyword evidence="2" id="KW-0472">Membrane</keyword>
<feature type="domain" description="Helix-hairpin-helix DNA-binding motif class 1" evidence="3">
    <location>
        <begin position="238"/>
        <end position="257"/>
    </location>
</feature>
<dbReference type="InterPro" id="IPR004509">
    <property type="entry name" value="Competence_ComEA_HhH"/>
</dbReference>
<dbReference type="GO" id="GO:0015628">
    <property type="term" value="P:protein secretion by the type II secretion system"/>
    <property type="evidence" value="ECO:0007669"/>
    <property type="project" value="TreeGrafter"/>
</dbReference>
<dbReference type="Gene3D" id="3.10.560.10">
    <property type="entry name" value="Outer membrane lipoprotein wza domain like"/>
    <property type="match status" value="1"/>
</dbReference>
<organism evidence="4 5">
    <name type="scientific">Adlercreutzia hattorii</name>
    <dbReference type="NCBI Taxonomy" id="2707299"/>
    <lineage>
        <taxon>Bacteria</taxon>
        <taxon>Bacillati</taxon>
        <taxon>Actinomycetota</taxon>
        <taxon>Coriobacteriia</taxon>
        <taxon>Eggerthellales</taxon>
        <taxon>Eggerthellaceae</taxon>
        <taxon>Adlercreutzia</taxon>
    </lineage>
</organism>
<sequence>MAFQDSAESLAEKLHLSRVPRPVFAAIALVLALVVALAVFAFATSPGSGFEVTAASDETAAQSAEDAGEEEARADGAGGGSDTSPAPPAADGEDVVLPAGGDATARRVCIHVDGCVAAPGVYYLEAGSRVIDAVTAAGGATDEARTDAVNLAQEVQDGQQIVIPSRVDDQAASSGAADRTASSSSQASGGLSPSGDDGLVNINTATAEELETLKGVGAATAEKIIADREANGPFKSIDDLTRVSGIGEKKLSAMRDRLCL</sequence>
<dbReference type="InterPro" id="IPR019554">
    <property type="entry name" value="Soluble_ligand-bd"/>
</dbReference>
<proteinExistence type="predicted"/>